<comment type="caution">
    <text evidence="1">The sequence shown here is derived from an EMBL/GenBank/DDBJ whole genome shotgun (WGS) entry which is preliminary data.</text>
</comment>
<name>A0A8J3MV72_9CHLR</name>
<accession>A0A8J3MV72</accession>
<keyword evidence="2" id="KW-1185">Reference proteome</keyword>
<dbReference type="AlphaFoldDB" id="A0A8J3MV72"/>
<proteinExistence type="predicted"/>
<dbReference type="Proteomes" id="UP000612362">
    <property type="component" value="Unassembled WGS sequence"/>
</dbReference>
<reference evidence="1" key="1">
    <citation type="submission" date="2020-10" db="EMBL/GenBank/DDBJ databases">
        <title>Taxonomic study of unclassified bacteria belonging to the class Ktedonobacteria.</title>
        <authorList>
            <person name="Yabe S."/>
            <person name="Wang C.M."/>
            <person name="Zheng Y."/>
            <person name="Sakai Y."/>
            <person name="Cavaletti L."/>
            <person name="Monciardini P."/>
            <person name="Donadio S."/>
        </authorList>
    </citation>
    <scope>NUCLEOTIDE SEQUENCE</scope>
    <source>
        <strain evidence="1">SOSP1-1</strain>
    </source>
</reference>
<sequence length="59" mass="6636">MARHLLIFFLTDGNGSGEIAHSTMRRHIDSNMVEYTQISIEDEECVKNQNQRICGAPSA</sequence>
<gene>
    <name evidence="1" type="ORF">KSX_55310</name>
</gene>
<evidence type="ECO:0000313" key="2">
    <source>
        <dbReference type="Proteomes" id="UP000612362"/>
    </source>
</evidence>
<organism evidence="1 2">
    <name type="scientific">Ktedonospora formicarum</name>
    <dbReference type="NCBI Taxonomy" id="2778364"/>
    <lineage>
        <taxon>Bacteria</taxon>
        <taxon>Bacillati</taxon>
        <taxon>Chloroflexota</taxon>
        <taxon>Ktedonobacteria</taxon>
        <taxon>Ktedonobacterales</taxon>
        <taxon>Ktedonobacteraceae</taxon>
        <taxon>Ktedonospora</taxon>
    </lineage>
</organism>
<protein>
    <submittedName>
        <fullName evidence="1">Uncharacterized protein</fullName>
    </submittedName>
</protein>
<dbReference type="EMBL" id="BNJF01000003">
    <property type="protein sequence ID" value="GHO47368.1"/>
    <property type="molecule type" value="Genomic_DNA"/>
</dbReference>
<evidence type="ECO:0000313" key="1">
    <source>
        <dbReference type="EMBL" id="GHO47368.1"/>
    </source>
</evidence>